<evidence type="ECO:0000256" key="14">
    <source>
        <dbReference type="RuleBase" id="RU004013"/>
    </source>
</evidence>
<evidence type="ECO:0000256" key="7">
    <source>
        <dbReference type="ARBA" id="ARBA00022768"/>
    </source>
</evidence>
<evidence type="ECO:0000259" key="16">
    <source>
        <dbReference type="SMART" id="SM00562"/>
    </source>
</evidence>
<comment type="cofactor">
    <cofactor evidence="1">
        <name>Mg(2+)</name>
        <dbReference type="ChEBI" id="CHEBI:18420"/>
    </cofactor>
</comment>
<protein>
    <recommendedName>
        <fullName evidence="14">Nucleoside diphosphate kinase</fullName>
        <ecNumber evidence="14">2.7.4.6</ecNumber>
    </recommendedName>
</protein>
<evidence type="ECO:0000256" key="12">
    <source>
        <dbReference type="RuleBase" id="RU003791"/>
    </source>
</evidence>
<dbReference type="InterPro" id="IPR018940">
    <property type="entry name" value="EF-1_beta_acid_region_euk"/>
</dbReference>
<dbReference type="NCBIfam" id="NF001908">
    <property type="entry name" value="PRK00668.1"/>
    <property type="match status" value="1"/>
</dbReference>
<dbReference type="GO" id="GO:0005524">
    <property type="term" value="F:ATP binding"/>
    <property type="evidence" value="ECO:0007669"/>
    <property type="project" value="UniProtKB-KW"/>
</dbReference>
<feature type="binding site" evidence="11">
    <location>
        <position position="32"/>
    </location>
    <ligand>
        <name>ATP</name>
        <dbReference type="ChEBI" id="CHEBI:30616"/>
    </ligand>
</feature>
<dbReference type="Gene3D" id="3.30.70.141">
    <property type="entry name" value="Nucleoside diphosphate kinase-like domain"/>
    <property type="match status" value="1"/>
</dbReference>
<evidence type="ECO:0000256" key="3">
    <source>
        <dbReference type="ARBA" id="ARBA00008142"/>
    </source>
</evidence>
<reference evidence="19" key="1">
    <citation type="submission" date="2023-10" db="EMBL/GenBank/DDBJ databases">
        <title>Genome assemblies of two species of porcelain crab, Petrolisthes cinctipes and Petrolisthes manimaculis (Anomura: Porcellanidae).</title>
        <authorList>
            <person name="Angst P."/>
        </authorList>
    </citation>
    <scope>NUCLEOTIDE SEQUENCE</scope>
    <source>
        <strain evidence="19">PB745_01</strain>
        <tissue evidence="19">Gill</tissue>
    </source>
</reference>
<dbReference type="SUPFAM" id="SSF54984">
    <property type="entry name" value="eEF-1beta-like"/>
    <property type="match status" value="1"/>
</dbReference>
<dbReference type="PROSITE" id="PS00469">
    <property type="entry name" value="NDPK"/>
    <property type="match status" value="1"/>
</dbReference>
<dbReference type="GO" id="GO:0006228">
    <property type="term" value="P:UTP biosynthetic process"/>
    <property type="evidence" value="ECO:0007669"/>
    <property type="project" value="InterPro"/>
</dbReference>
<evidence type="ECO:0000259" key="17">
    <source>
        <dbReference type="SMART" id="SM00888"/>
    </source>
</evidence>
<name>A0AAE1F6D4_PETCI</name>
<evidence type="ECO:0000256" key="13">
    <source>
        <dbReference type="RuleBase" id="RU004011"/>
    </source>
</evidence>
<organism evidence="19 20">
    <name type="scientific">Petrolisthes cinctipes</name>
    <name type="common">Flat porcelain crab</name>
    <dbReference type="NCBI Taxonomy" id="88211"/>
    <lineage>
        <taxon>Eukaryota</taxon>
        <taxon>Metazoa</taxon>
        <taxon>Ecdysozoa</taxon>
        <taxon>Arthropoda</taxon>
        <taxon>Crustacea</taxon>
        <taxon>Multicrustacea</taxon>
        <taxon>Malacostraca</taxon>
        <taxon>Eumalacostraca</taxon>
        <taxon>Eucarida</taxon>
        <taxon>Decapoda</taxon>
        <taxon>Pleocyemata</taxon>
        <taxon>Anomura</taxon>
        <taxon>Galatheoidea</taxon>
        <taxon>Porcellanidae</taxon>
        <taxon>Petrolisthes</taxon>
    </lineage>
</organism>
<dbReference type="GO" id="GO:0003746">
    <property type="term" value="F:translation elongation factor activity"/>
    <property type="evidence" value="ECO:0007669"/>
    <property type="project" value="UniProtKB-KW"/>
</dbReference>
<keyword evidence="10 12" id="KW-0648">Protein biosynthesis</keyword>
<keyword evidence="5 14" id="KW-0808">Transferase</keyword>
<dbReference type="GO" id="GO:0006183">
    <property type="term" value="P:GTP biosynthetic process"/>
    <property type="evidence" value="ECO:0007669"/>
    <property type="project" value="InterPro"/>
</dbReference>
<dbReference type="Pfam" id="PF00334">
    <property type="entry name" value="NDK"/>
    <property type="match status" value="1"/>
</dbReference>
<evidence type="ECO:0000256" key="10">
    <source>
        <dbReference type="ARBA" id="ARBA00022917"/>
    </source>
</evidence>
<comment type="subunit">
    <text evidence="4">EF-1 is composed of 4 subunits: alpha, beta, delta, and gamma.</text>
</comment>
<evidence type="ECO:0000259" key="18">
    <source>
        <dbReference type="SMART" id="SM01182"/>
    </source>
</evidence>
<evidence type="ECO:0000256" key="5">
    <source>
        <dbReference type="ARBA" id="ARBA00022679"/>
    </source>
</evidence>
<dbReference type="FunFam" id="3.30.70.141:FF:000002">
    <property type="entry name" value="Nucleoside diphosphate kinase"/>
    <property type="match status" value="1"/>
</dbReference>
<dbReference type="SMART" id="SM00888">
    <property type="entry name" value="EF1_GNE"/>
    <property type="match status" value="1"/>
</dbReference>
<feature type="active site" description="Pros-phosphohistidine intermediate" evidence="11">
    <location>
        <position position="138"/>
    </location>
</feature>
<dbReference type="Gene3D" id="3.30.70.60">
    <property type="match status" value="1"/>
</dbReference>
<dbReference type="FunFam" id="3.30.70.60:FF:000001">
    <property type="entry name" value="Elongation factor 1-beta 1 like"/>
    <property type="match status" value="1"/>
</dbReference>
<keyword evidence="9 14" id="KW-0067">ATP-binding</keyword>
<dbReference type="InterPro" id="IPR036850">
    <property type="entry name" value="NDK-like_dom_sf"/>
</dbReference>
<evidence type="ECO:0000256" key="8">
    <source>
        <dbReference type="ARBA" id="ARBA00022777"/>
    </source>
</evidence>
<evidence type="ECO:0000256" key="15">
    <source>
        <dbReference type="SAM" id="MobiDB-lite"/>
    </source>
</evidence>
<dbReference type="InterPro" id="IPR036219">
    <property type="entry name" value="eEF-1beta-like_sf"/>
</dbReference>
<comment type="catalytic activity">
    <reaction evidence="14">
        <text>a 2'-deoxyribonucleoside 5'-diphosphate + ATP = a 2'-deoxyribonucleoside 5'-triphosphate + ADP</text>
        <dbReference type="Rhea" id="RHEA:44640"/>
        <dbReference type="ChEBI" id="CHEBI:30616"/>
        <dbReference type="ChEBI" id="CHEBI:61560"/>
        <dbReference type="ChEBI" id="CHEBI:73316"/>
        <dbReference type="ChEBI" id="CHEBI:456216"/>
        <dbReference type="EC" id="2.7.4.6"/>
    </reaction>
</comment>
<feature type="region of interest" description="Disordered" evidence="15">
    <location>
        <begin position="262"/>
        <end position="292"/>
    </location>
</feature>
<evidence type="ECO:0000256" key="6">
    <source>
        <dbReference type="ARBA" id="ARBA00022741"/>
    </source>
</evidence>
<sequence length="433" mass="48397">MLVCLSSLLSVIAQYLTPLSIMVRERTFIAVKPDGVQRGLTGEIIKRFEAKGFKMVGMKFMQATEEHLKKHYADLADKPFYAGLCKYMSSGPLVAMCWEGTGVVKTARTMMGETRPADSKPGTIRGDFCIEVGRNIIHGSDSVESAQKEIALWFKPEELFSWTQANETWIYELMEFFGDVATTCGLNTLNQYLEHRSYIQGFSPSAADAEVFSSLAGAPGGLYCHALRWYNHIKSFSVQLNISLGNDLAEISIKPVKSTQEVKNKSNNLKSTQEDQKRVIDSQSASKTAKFSEDLPDLSEKFTVDDDDFDLFASDDEEEDKEAARVREERLRAYAEKKSKKPGPVAKSSVMLDVKPWDDETDLQATEAEIRKIKIEGLQWGASKLAPLAYGINKLCILCIVEDERVSVDDLVERICDLEDSVQSVDIAAFNKI</sequence>
<dbReference type="SUPFAM" id="SSF47616">
    <property type="entry name" value="GST C-terminal domain-like"/>
    <property type="match status" value="1"/>
</dbReference>
<keyword evidence="6 14" id="KW-0547">Nucleotide-binding</keyword>
<dbReference type="Pfam" id="PF10587">
    <property type="entry name" value="EF-1_beta_acid"/>
    <property type="match status" value="1"/>
</dbReference>
<dbReference type="SUPFAM" id="SSF54919">
    <property type="entry name" value="Nucleoside diphosphate kinase, NDK"/>
    <property type="match status" value="1"/>
</dbReference>
<keyword evidence="7 12" id="KW-0251">Elongation factor</keyword>
<proteinExistence type="inferred from homology"/>
<dbReference type="PRINTS" id="PR01243">
    <property type="entry name" value="NUCDPKINASE"/>
</dbReference>
<evidence type="ECO:0000313" key="19">
    <source>
        <dbReference type="EMBL" id="KAK3867258.1"/>
    </source>
</evidence>
<dbReference type="SMART" id="SM01182">
    <property type="entry name" value="EF-1_beta_acid"/>
    <property type="match status" value="1"/>
</dbReference>
<dbReference type="PROSITE" id="PS00825">
    <property type="entry name" value="EF1BD_2"/>
    <property type="match status" value="1"/>
</dbReference>
<dbReference type="GO" id="GO:0006241">
    <property type="term" value="P:CTP biosynthetic process"/>
    <property type="evidence" value="ECO:0007669"/>
    <property type="project" value="InterPro"/>
</dbReference>
<feature type="binding site" evidence="11">
    <location>
        <position position="114"/>
    </location>
    <ligand>
        <name>ATP</name>
        <dbReference type="ChEBI" id="CHEBI:30616"/>
    </ligand>
</feature>
<comment type="similarity">
    <text evidence="2 12">Belongs to the EF-1-beta/EF-1-delta family.</text>
</comment>
<dbReference type="Proteomes" id="UP001286313">
    <property type="component" value="Unassembled WGS sequence"/>
</dbReference>
<dbReference type="InterPro" id="IPR014038">
    <property type="entry name" value="EF1B_bsu/dsu_GNE"/>
</dbReference>
<feature type="binding site" evidence="11">
    <location>
        <position position="125"/>
    </location>
    <ligand>
        <name>ATP</name>
        <dbReference type="ChEBI" id="CHEBI:30616"/>
    </ligand>
</feature>
<dbReference type="InterPro" id="IPR034907">
    <property type="entry name" value="NDK-like_dom"/>
</dbReference>
<feature type="binding site" evidence="11">
    <location>
        <position position="108"/>
    </location>
    <ligand>
        <name>ATP</name>
        <dbReference type="ChEBI" id="CHEBI:30616"/>
    </ligand>
</feature>
<dbReference type="InterPro" id="IPR014717">
    <property type="entry name" value="Transl_elong_EF1B/ribsomal_bS6"/>
</dbReference>
<evidence type="ECO:0000256" key="2">
    <source>
        <dbReference type="ARBA" id="ARBA00007411"/>
    </source>
</evidence>
<dbReference type="Pfam" id="PF00736">
    <property type="entry name" value="EF1_GNE"/>
    <property type="match status" value="1"/>
</dbReference>
<evidence type="ECO:0000256" key="9">
    <source>
        <dbReference type="ARBA" id="ARBA00022840"/>
    </source>
</evidence>
<dbReference type="InterPro" id="IPR023005">
    <property type="entry name" value="Nucleoside_diP_kinase_AS"/>
</dbReference>
<dbReference type="HAMAP" id="MF_00451">
    <property type="entry name" value="NDP_kinase"/>
    <property type="match status" value="1"/>
</dbReference>
<evidence type="ECO:0000256" key="4">
    <source>
        <dbReference type="ARBA" id="ARBA00011613"/>
    </source>
</evidence>
<dbReference type="InterPro" id="IPR001326">
    <property type="entry name" value="Transl_elong_EF1B_B/D_CS"/>
</dbReference>
<dbReference type="InterPro" id="IPR001564">
    <property type="entry name" value="Nucleoside_diP_kinase"/>
</dbReference>
<dbReference type="EMBL" id="JAWQEG010003248">
    <property type="protein sequence ID" value="KAK3867258.1"/>
    <property type="molecule type" value="Genomic_DNA"/>
</dbReference>
<feature type="binding site" evidence="11">
    <location>
        <position position="135"/>
    </location>
    <ligand>
        <name>ATP</name>
        <dbReference type="ChEBI" id="CHEBI:30616"/>
    </ligand>
</feature>
<feature type="domain" description="Translation elongation factor EF1B beta/delta subunit guanine nucleotide exchange" evidence="17">
    <location>
        <begin position="347"/>
        <end position="433"/>
    </location>
</feature>
<evidence type="ECO:0000256" key="1">
    <source>
        <dbReference type="ARBA" id="ARBA00001946"/>
    </source>
</evidence>
<feature type="domain" description="Elongation factor 1 beta central acidic region eukaryote" evidence="18">
    <location>
        <begin position="311"/>
        <end position="338"/>
    </location>
</feature>
<dbReference type="SMART" id="SM00562">
    <property type="entry name" value="NDK"/>
    <property type="match status" value="1"/>
</dbReference>
<dbReference type="GO" id="GO:0004550">
    <property type="term" value="F:nucleoside diphosphate kinase activity"/>
    <property type="evidence" value="ECO:0007669"/>
    <property type="project" value="UniProtKB-EC"/>
</dbReference>
<feature type="domain" description="Nucleoside diphosphate kinase-like" evidence="16">
    <location>
        <begin position="24"/>
        <end position="161"/>
    </location>
</feature>
<gene>
    <name evidence="19" type="ORF">Pcinc_027272</name>
</gene>
<keyword evidence="20" id="KW-1185">Reference proteome</keyword>
<accession>A0AAE1F6D4</accession>
<dbReference type="EC" id="2.7.4.6" evidence="14"/>
<dbReference type="Gene3D" id="1.20.1050.130">
    <property type="match status" value="1"/>
</dbReference>
<dbReference type="CDD" id="cd00292">
    <property type="entry name" value="EF1B"/>
    <property type="match status" value="1"/>
</dbReference>
<dbReference type="PANTHER" id="PTHR11349">
    <property type="entry name" value="NUCLEOSIDE DIPHOSPHATE KINASE"/>
    <property type="match status" value="1"/>
</dbReference>
<comment type="caution">
    <text evidence="19">The sequence shown here is derived from an EMBL/GenBank/DDBJ whole genome shotgun (WGS) entry which is preliminary data.</text>
</comment>
<dbReference type="PROSITE" id="PS51374">
    <property type="entry name" value="NDPK_LIKE"/>
    <property type="match status" value="1"/>
</dbReference>
<evidence type="ECO:0000256" key="11">
    <source>
        <dbReference type="PROSITE-ProRule" id="PRU00706"/>
    </source>
</evidence>
<dbReference type="CDD" id="cd04413">
    <property type="entry name" value="NDPk_I"/>
    <property type="match status" value="1"/>
</dbReference>
<dbReference type="AlphaFoldDB" id="A0AAE1F6D4"/>
<feature type="compositionally biased region" description="Polar residues" evidence="15">
    <location>
        <begin position="262"/>
        <end position="271"/>
    </location>
</feature>
<feature type="binding site" evidence="11">
    <location>
        <position position="80"/>
    </location>
    <ligand>
        <name>ATP</name>
        <dbReference type="ChEBI" id="CHEBI:30616"/>
    </ligand>
</feature>
<evidence type="ECO:0000313" key="20">
    <source>
        <dbReference type="Proteomes" id="UP001286313"/>
    </source>
</evidence>
<keyword evidence="8 14" id="KW-0418">Kinase</keyword>
<comment type="similarity">
    <text evidence="3 11 13">Belongs to the NDK family.</text>
</comment>
<dbReference type="InterPro" id="IPR036282">
    <property type="entry name" value="Glutathione-S-Trfase_C_sf"/>
</dbReference>